<organism evidence="1 2">
    <name type="scientific">Hyalomma asiaticum</name>
    <name type="common">Tick</name>
    <dbReference type="NCBI Taxonomy" id="266040"/>
    <lineage>
        <taxon>Eukaryota</taxon>
        <taxon>Metazoa</taxon>
        <taxon>Ecdysozoa</taxon>
        <taxon>Arthropoda</taxon>
        <taxon>Chelicerata</taxon>
        <taxon>Arachnida</taxon>
        <taxon>Acari</taxon>
        <taxon>Parasitiformes</taxon>
        <taxon>Ixodida</taxon>
        <taxon>Ixodoidea</taxon>
        <taxon>Ixodidae</taxon>
        <taxon>Hyalomminae</taxon>
        <taxon>Hyalomma</taxon>
    </lineage>
</organism>
<keyword evidence="2" id="KW-1185">Reference proteome</keyword>
<name>A0ACB7TDB8_HYAAI</name>
<dbReference type="Proteomes" id="UP000821845">
    <property type="component" value="Chromosome 1"/>
</dbReference>
<proteinExistence type="predicted"/>
<reference evidence="1" key="1">
    <citation type="submission" date="2020-05" db="EMBL/GenBank/DDBJ databases">
        <title>Large-scale comparative analyses of tick genomes elucidate their genetic diversity and vector capacities.</title>
        <authorList>
            <person name="Jia N."/>
            <person name="Wang J."/>
            <person name="Shi W."/>
            <person name="Du L."/>
            <person name="Sun Y."/>
            <person name="Zhan W."/>
            <person name="Jiang J."/>
            <person name="Wang Q."/>
            <person name="Zhang B."/>
            <person name="Ji P."/>
            <person name="Sakyi L.B."/>
            <person name="Cui X."/>
            <person name="Yuan T."/>
            <person name="Jiang B."/>
            <person name="Yang W."/>
            <person name="Lam T.T.-Y."/>
            <person name="Chang Q."/>
            <person name="Ding S."/>
            <person name="Wang X."/>
            <person name="Zhu J."/>
            <person name="Ruan X."/>
            <person name="Zhao L."/>
            <person name="Wei J."/>
            <person name="Que T."/>
            <person name="Du C."/>
            <person name="Cheng J."/>
            <person name="Dai P."/>
            <person name="Han X."/>
            <person name="Huang E."/>
            <person name="Gao Y."/>
            <person name="Liu J."/>
            <person name="Shao H."/>
            <person name="Ye R."/>
            <person name="Li L."/>
            <person name="Wei W."/>
            <person name="Wang X."/>
            <person name="Wang C."/>
            <person name="Yang T."/>
            <person name="Huo Q."/>
            <person name="Li W."/>
            <person name="Guo W."/>
            <person name="Chen H."/>
            <person name="Zhou L."/>
            <person name="Ni X."/>
            <person name="Tian J."/>
            <person name="Zhou Y."/>
            <person name="Sheng Y."/>
            <person name="Liu T."/>
            <person name="Pan Y."/>
            <person name="Xia L."/>
            <person name="Li J."/>
            <person name="Zhao F."/>
            <person name="Cao W."/>
        </authorList>
    </citation>
    <scope>NUCLEOTIDE SEQUENCE</scope>
    <source>
        <strain evidence="1">Hyas-2018</strain>
    </source>
</reference>
<evidence type="ECO:0000313" key="1">
    <source>
        <dbReference type="EMBL" id="KAH6945005.1"/>
    </source>
</evidence>
<dbReference type="EMBL" id="CM023481">
    <property type="protein sequence ID" value="KAH6945005.1"/>
    <property type="molecule type" value="Genomic_DNA"/>
</dbReference>
<evidence type="ECO:0000313" key="2">
    <source>
        <dbReference type="Proteomes" id="UP000821845"/>
    </source>
</evidence>
<protein>
    <submittedName>
        <fullName evidence="1">Uncharacterized protein</fullName>
    </submittedName>
</protein>
<comment type="caution">
    <text evidence="1">The sequence shown here is derived from an EMBL/GenBank/DDBJ whole genome shotgun (WGS) entry which is preliminary data.</text>
</comment>
<accession>A0ACB7TDB8</accession>
<gene>
    <name evidence="1" type="ORF">HPB50_006711</name>
</gene>
<sequence length="715" mass="79926">MVQLSLVVISVEKRGAAFQCFKVNMECLENEHVRMYGWHVSTRFSKSRGDSTWSQPPPAAATAAATSLRLLTSASGGAFKTLPRAPCPSFLAVVVSSAPDHAPERQAIRDTWARDVRPGHSAVYFLVGRRAQDFTGQQGVDRNRQRAVGSESGDDSSILPESSVFGDVIRADFADTSGNQTLKSLLLLQWARTFCPRVSFILKADDDAFVDLPRVVTLLEAKKAAFENDSRRANSAGFLLGKRHESRPVGRNRRRYYGRPAGSSWVPTYLSGGAYVMSGAIVGPMLLKALETPALHHENVFLTGVVASQLHVRLFHSPCFACCDELADPCAYRGLLAATVVKPDTLRTAWKVARGQAVGGCVPRNDTDPPCLPAVWKGSLAARHLKYSVYGIWTLAVFLIVNYAVMRACMSDMRWHVHQRNIILRVVGTRGFPVLPRLACPRYLALVVCSAVDNFEQRATIRATWGRDVSNEMGTGVFFLVGKPGDTPRGQDAQSSLIQESARHNDVIQADFRDTYRNLTIKTVFLLKWAYVNCSSTRFVMKVDDDMFVNVEKLLRFIKAYGENRARPFLAGYVAQGRKTVRRAGSKWYMPHDVYEPDWLPSYIHGSGYVMSRDAVRPLFVEALSTPFLYVEDIFLTGIVATKVGIELTDSRCFIPYSVWYRCDYRNYISTHEWDIEMLQVAWHIVHNANDMCPPADESLVACSHARLLKKNAFW</sequence>